<keyword evidence="5" id="KW-1015">Disulfide bond</keyword>
<comment type="function">
    <text evidence="7">Required for disulfide bond formation in some periplasmic proteins. Acts by transferring its disulfide bond to other proteins and is reduced in the process.</text>
</comment>
<dbReference type="SUPFAM" id="SSF54423">
    <property type="entry name" value="DsbC/DsbG N-terminal domain-like"/>
    <property type="match status" value="1"/>
</dbReference>
<dbReference type="InterPro" id="IPR017937">
    <property type="entry name" value="Thioredoxin_CS"/>
</dbReference>
<comment type="subcellular location">
    <subcellularLocation>
        <location evidence="1 7">Periplasm</location>
    </subcellularLocation>
</comment>
<evidence type="ECO:0000256" key="1">
    <source>
        <dbReference type="ARBA" id="ARBA00004418"/>
    </source>
</evidence>
<dbReference type="CDD" id="cd03020">
    <property type="entry name" value="DsbA_DsbC_DsbG"/>
    <property type="match status" value="1"/>
</dbReference>
<keyword evidence="4 7" id="KW-0574">Periplasm</keyword>
<feature type="signal peptide" evidence="7">
    <location>
        <begin position="1"/>
        <end position="19"/>
    </location>
</feature>
<evidence type="ECO:0000313" key="11">
    <source>
        <dbReference type="Proteomes" id="UP001218788"/>
    </source>
</evidence>
<evidence type="ECO:0000256" key="7">
    <source>
        <dbReference type="RuleBase" id="RU364038"/>
    </source>
</evidence>
<feature type="chain" id="PRO_5044979195" description="Thiol:disulfide interchange protein" evidence="7">
    <location>
        <begin position="20"/>
        <end position="245"/>
    </location>
</feature>
<comment type="similarity">
    <text evidence="2 7">Belongs to the thioredoxin family. DsbC subfamily.</text>
</comment>
<dbReference type="Gene3D" id="3.40.30.10">
    <property type="entry name" value="Glutaredoxin"/>
    <property type="match status" value="1"/>
</dbReference>
<dbReference type="InterPro" id="IPR012336">
    <property type="entry name" value="Thioredoxin-like_fold"/>
</dbReference>
<dbReference type="EMBL" id="JAQQXP010000004">
    <property type="protein sequence ID" value="MDC8832980.1"/>
    <property type="molecule type" value="Genomic_DNA"/>
</dbReference>
<gene>
    <name evidence="10" type="ORF">OIK42_19675</name>
</gene>
<feature type="domain" description="Thioredoxin-like fold" evidence="9">
    <location>
        <begin position="108"/>
        <end position="241"/>
    </location>
</feature>
<dbReference type="PANTHER" id="PTHR35272">
    <property type="entry name" value="THIOL:DISULFIDE INTERCHANGE PROTEIN DSBC-RELATED"/>
    <property type="match status" value="1"/>
</dbReference>
<dbReference type="PROSITE" id="PS00194">
    <property type="entry name" value="THIOREDOXIN_1"/>
    <property type="match status" value="1"/>
</dbReference>
<dbReference type="Pfam" id="PF13098">
    <property type="entry name" value="Thioredoxin_2"/>
    <property type="match status" value="1"/>
</dbReference>
<dbReference type="SUPFAM" id="SSF52833">
    <property type="entry name" value="Thioredoxin-like"/>
    <property type="match status" value="1"/>
</dbReference>
<dbReference type="InterPro" id="IPR018950">
    <property type="entry name" value="DiS-bond_isomerase_DsbC/G_N"/>
</dbReference>
<dbReference type="InterPro" id="IPR009094">
    <property type="entry name" value="DiS-bond_isomerase_DsbC/G_N_sf"/>
</dbReference>
<dbReference type="InterPro" id="IPR036249">
    <property type="entry name" value="Thioredoxin-like_sf"/>
</dbReference>
<keyword evidence="3 7" id="KW-0732">Signal</keyword>
<dbReference type="RefSeq" id="WP_273642886.1">
    <property type="nucleotide sequence ID" value="NZ_JAQQXP010000004.1"/>
</dbReference>
<evidence type="ECO:0000259" key="9">
    <source>
        <dbReference type="Pfam" id="PF13098"/>
    </source>
</evidence>
<dbReference type="InterPro" id="IPR051470">
    <property type="entry name" value="Thiol:disulfide_interchange"/>
</dbReference>
<dbReference type="PANTHER" id="PTHR35272:SF3">
    <property type="entry name" value="THIOL:DISULFIDE INTERCHANGE PROTEIN DSBC"/>
    <property type="match status" value="1"/>
</dbReference>
<comment type="caution">
    <text evidence="10">The sequence shown here is derived from an EMBL/GenBank/DDBJ whole genome shotgun (WGS) entry which is preliminary data.</text>
</comment>
<evidence type="ECO:0000256" key="4">
    <source>
        <dbReference type="ARBA" id="ARBA00022764"/>
    </source>
</evidence>
<proteinExistence type="inferred from homology"/>
<dbReference type="Proteomes" id="UP001218788">
    <property type="component" value="Unassembled WGS sequence"/>
</dbReference>
<protein>
    <recommendedName>
        <fullName evidence="7">Thiol:disulfide interchange protein</fullName>
    </recommendedName>
</protein>
<reference evidence="10 11" key="1">
    <citation type="submission" date="2022-10" db="EMBL/GenBank/DDBJ databases">
        <title>Alteromonas sp. chi3 Genome sequencing.</title>
        <authorList>
            <person name="Park S."/>
        </authorList>
    </citation>
    <scope>NUCLEOTIDE SEQUENCE [LARGE SCALE GENOMIC DNA]</scope>
    <source>
        <strain evidence="11">chi3</strain>
    </source>
</reference>
<evidence type="ECO:0000259" key="8">
    <source>
        <dbReference type="Pfam" id="PF10411"/>
    </source>
</evidence>
<sequence>MNKVLSILLVAALAFTVKAQELNKTQISKKMQEVTPFEVQEVNDDSTGLYEIVTDKGIFYATKDGKNLISGRVYEFEGGMANKTQSRISELAVSKIEKLKDSFVTFKAPNEKHEVLVFFDVNCGYCRKMHNELSQYNAAGITVHYVLYPRNGIKDPRTGNTQFSNTYLTMQDIACSPNPNISLDMVMRSNELPTARCENQVAENYALGEWLGVRGTPAVYGMDGKQVVGGYAPTNKLLAVLERAK</sequence>
<feature type="domain" description="Disulphide bond isomerase DsbC/G N-terminal" evidence="8">
    <location>
        <begin position="23"/>
        <end position="79"/>
    </location>
</feature>
<name>A0ABT5L7F3_9ALTE</name>
<evidence type="ECO:0000256" key="2">
    <source>
        <dbReference type="ARBA" id="ARBA00009813"/>
    </source>
</evidence>
<evidence type="ECO:0000256" key="5">
    <source>
        <dbReference type="ARBA" id="ARBA00023157"/>
    </source>
</evidence>
<dbReference type="InterPro" id="IPR033954">
    <property type="entry name" value="DiS-bond_Isoase_DsbC/G"/>
</dbReference>
<evidence type="ECO:0000256" key="6">
    <source>
        <dbReference type="ARBA" id="ARBA00023284"/>
    </source>
</evidence>
<organism evidence="10 11">
    <name type="scientific">Alteromonas gilva</name>
    <dbReference type="NCBI Taxonomy" id="2987522"/>
    <lineage>
        <taxon>Bacteria</taxon>
        <taxon>Pseudomonadati</taxon>
        <taxon>Pseudomonadota</taxon>
        <taxon>Gammaproteobacteria</taxon>
        <taxon>Alteromonadales</taxon>
        <taxon>Alteromonadaceae</taxon>
        <taxon>Alteromonas/Salinimonas group</taxon>
        <taxon>Alteromonas</taxon>
    </lineage>
</organism>
<evidence type="ECO:0000313" key="10">
    <source>
        <dbReference type="EMBL" id="MDC8832980.1"/>
    </source>
</evidence>
<dbReference type="Pfam" id="PF10411">
    <property type="entry name" value="DsbC_N"/>
    <property type="match status" value="1"/>
</dbReference>
<dbReference type="Gene3D" id="3.10.450.70">
    <property type="entry name" value="Disulphide bond isomerase, DsbC/G, N-terminal"/>
    <property type="match status" value="1"/>
</dbReference>
<accession>A0ABT5L7F3</accession>
<keyword evidence="11" id="KW-1185">Reference proteome</keyword>
<evidence type="ECO:0000256" key="3">
    <source>
        <dbReference type="ARBA" id="ARBA00022729"/>
    </source>
</evidence>
<keyword evidence="6 7" id="KW-0676">Redox-active center</keyword>